<dbReference type="Proteomes" id="UP000231987">
    <property type="component" value="Unassembled WGS sequence"/>
</dbReference>
<evidence type="ECO:0000256" key="7">
    <source>
        <dbReference type="ARBA" id="ARBA00023136"/>
    </source>
</evidence>
<dbReference type="GO" id="GO:0055085">
    <property type="term" value="P:transmembrane transport"/>
    <property type="evidence" value="ECO:0007669"/>
    <property type="project" value="InterPro"/>
</dbReference>
<evidence type="ECO:0000256" key="9">
    <source>
        <dbReference type="SAM" id="MobiDB-lite"/>
    </source>
</evidence>
<feature type="transmembrane region" description="Helical" evidence="8">
    <location>
        <begin position="314"/>
        <end position="340"/>
    </location>
</feature>
<evidence type="ECO:0000256" key="2">
    <source>
        <dbReference type="ARBA" id="ARBA00022448"/>
    </source>
</evidence>
<feature type="transmembrane region" description="Helical" evidence="8">
    <location>
        <begin position="534"/>
        <end position="556"/>
    </location>
</feature>
<dbReference type="SUPFAM" id="SSF161098">
    <property type="entry name" value="MetI-like"/>
    <property type="match status" value="2"/>
</dbReference>
<evidence type="ECO:0000259" key="10">
    <source>
        <dbReference type="PROSITE" id="PS50928"/>
    </source>
</evidence>
<reference evidence="11 12" key="1">
    <citation type="submission" date="2017-06" db="EMBL/GenBank/DDBJ databases">
        <title>Ensifer strains isolated from leguminous trees and herbs display diverse denitrification phenotypes with some acting as strong N2O sinks.</title>
        <authorList>
            <person name="Woliy K."/>
            <person name="Mania D."/>
            <person name="Bakken L.R."/>
            <person name="Frostegard A."/>
        </authorList>
    </citation>
    <scope>NUCLEOTIDE SEQUENCE [LARGE SCALE GENOMIC DNA]</scope>
    <source>
        <strain evidence="11 12">AC50a</strain>
    </source>
</reference>
<dbReference type="PANTHER" id="PTHR43357">
    <property type="entry name" value="INNER MEMBRANE ABC TRANSPORTER PERMEASE PROTEIN YDCV"/>
    <property type="match status" value="1"/>
</dbReference>
<feature type="transmembrane region" description="Helical" evidence="8">
    <location>
        <begin position="179"/>
        <end position="201"/>
    </location>
</feature>
<dbReference type="EMBL" id="NJGD01000030">
    <property type="protein sequence ID" value="PJR09321.1"/>
    <property type="molecule type" value="Genomic_DNA"/>
</dbReference>
<sequence length="678" mass="71100">MPDTDEIARSGRRISCAPAADRSAEGGSGLKKLERPLSVLSKARSWLWLRFAFGGAMDEAADRSREPSRAPLPKPLTRTLRGFEVPPSPYVTEGRSPRANSSKAGTGWRAAYFRLRGPRMSAGGEPAWLLALVFGAVFLLSALPLIRLGWAGIKGLEGGEAVGVLFEAATFAALRNTLITAPGGTAISLFVGALFAFVVALTDIRGKLALSFAFMLPMMIPPQVTALAWVEMSGPSSPLLKTLGLAPPLGSPQPLYSLAGIALLLGVQHAPLVFLAIRAGLAAAPRDGVEAARLCGASPWRVLRDIVLPLSSPGLIAGAAIAFVSGIGNFGIPAILGIPASIETLPTLIFSRFASFGSSTFGEIAVLSTLIALISAAGLLLQQRALKRRDYRLIGLAGARAAFTLGRMRFAAEALLWTILALLLVAPLLALVASSLVPAYGVPLSFDTMTLNAYGEILFRQSMTLTALKNSLFLASAAAVGLLAVTVPAGYLLVTRRGRLASLMAILIEIPYALPGIVLAVAFILAFAAPLPLIGVSIYGTIWIILAAYFSSFLAVSLKPVMSAFLQIDPSLEEAARLAGAGFLRRMRDVLLPLLAPAAGASVILVFLIAANELTVSALLWSVGTQTLGVAIFNLDDSGSSDLASALSVLVVVMVIGLMAALEFFAKYLPEGVLPWRN</sequence>
<organism evidence="11 12">
    <name type="scientific">Rhizobium meliloti</name>
    <name type="common">Ensifer meliloti</name>
    <name type="synonym">Sinorhizobium meliloti</name>
    <dbReference type="NCBI Taxonomy" id="382"/>
    <lineage>
        <taxon>Bacteria</taxon>
        <taxon>Pseudomonadati</taxon>
        <taxon>Pseudomonadota</taxon>
        <taxon>Alphaproteobacteria</taxon>
        <taxon>Hyphomicrobiales</taxon>
        <taxon>Rhizobiaceae</taxon>
        <taxon>Sinorhizobium/Ensifer group</taxon>
        <taxon>Sinorhizobium</taxon>
    </lineage>
</organism>
<name>A0A2J0YTK6_RHIML</name>
<feature type="transmembrane region" description="Helical" evidence="8">
    <location>
        <begin position="360"/>
        <end position="381"/>
    </location>
</feature>
<feature type="transmembrane region" description="Helical" evidence="8">
    <location>
        <begin position="472"/>
        <end position="494"/>
    </location>
</feature>
<dbReference type="PROSITE" id="PS50928">
    <property type="entry name" value="ABC_TM1"/>
    <property type="match status" value="2"/>
</dbReference>
<keyword evidence="3" id="KW-1003">Cell membrane</keyword>
<feature type="region of interest" description="Disordered" evidence="9">
    <location>
        <begin position="1"/>
        <end position="31"/>
    </location>
</feature>
<gene>
    <name evidence="11" type="ORF">CEJ86_31310</name>
</gene>
<evidence type="ECO:0000256" key="5">
    <source>
        <dbReference type="ARBA" id="ARBA00022692"/>
    </source>
</evidence>
<comment type="caution">
    <text evidence="11">The sequence shown here is derived from an EMBL/GenBank/DDBJ whole genome shotgun (WGS) entry which is preliminary data.</text>
</comment>
<dbReference type="Gene3D" id="1.10.3720.10">
    <property type="entry name" value="MetI-like"/>
    <property type="match status" value="2"/>
</dbReference>
<dbReference type="GO" id="GO:0005886">
    <property type="term" value="C:plasma membrane"/>
    <property type="evidence" value="ECO:0007669"/>
    <property type="project" value="UniProtKB-SubCell"/>
</dbReference>
<feature type="transmembrane region" description="Helical" evidence="8">
    <location>
        <begin position="208"/>
        <end position="230"/>
    </location>
</feature>
<feature type="domain" description="ABC transmembrane type-1" evidence="10">
    <location>
        <begin position="468"/>
        <end position="662"/>
    </location>
</feature>
<evidence type="ECO:0000256" key="6">
    <source>
        <dbReference type="ARBA" id="ARBA00022989"/>
    </source>
</evidence>
<dbReference type="Pfam" id="PF00528">
    <property type="entry name" value="BPD_transp_1"/>
    <property type="match status" value="2"/>
</dbReference>
<evidence type="ECO:0000256" key="1">
    <source>
        <dbReference type="ARBA" id="ARBA00004429"/>
    </source>
</evidence>
<keyword evidence="7 8" id="KW-0472">Membrane</keyword>
<keyword evidence="6 8" id="KW-1133">Transmembrane helix</keyword>
<evidence type="ECO:0000313" key="12">
    <source>
        <dbReference type="Proteomes" id="UP000231987"/>
    </source>
</evidence>
<protein>
    <submittedName>
        <fullName evidence="11">ABC transporter permease</fullName>
    </submittedName>
</protein>
<evidence type="ECO:0000313" key="11">
    <source>
        <dbReference type="EMBL" id="PJR09321.1"/>
    </source>
</evidence>
<comment type="subcellular location">
    <subcellularLocation>
        <location evidence="1">Cell inner membrane</location>
        <topology evidence="1">Multi-pass membrane protein</topology>
    </subcellularLocation>
    <subcellularLocation>
        <location evidence="8">Cell membrane</location>
        <topology evidence="8">Multi-pass membrane protein</topology>
    </subcellularLocation>
</comment>
<evidence type="ECO:0000256" key="4">
    <source>
        <dbReference type="ARBA" id="ARBA00022519"/>
    </source>
</evidence>
<keyword evidence="4" id="KW-0997">Cell inner membrane</keyword>
<feature type="transmembrane region" description="Helical" evidence="8">
    <location>
        <begin position="255"/>
        <end position="277"/>
    </location>
</feature>
<feature type="transmembrane region" description="Helical" evidence="8">
    <location>
        <begin position="506"/>
        <end position="528"/>
    </location>
</feature>
<dbReference type="InterPro" id="IPR000515">
    <property type="entry name" value="MetI-like"/>
</dbReference>
<dbReference type="InterPro" id="IPR035906">
    <property type="entry name" value="MetI-like_sf"/>
</dbReference>
<feature type="transmembrane region" description="Helical" evidence="8">
    <location>
        <begin position="590"/>
        <end position="610"/>
    </location>
</feature>
<dbReference type="PANTHER" id="PTHR43357:SF3">
    <property type="entry name" value="FE(3+)-TRANSPORT SYSTEM PERMEASE PROTEIN FBPB 2"/>
    <property type="match status" value="1"/>
</dbReference>
<dbReference type="AlphaFoldDB" id="A0A2J0YTK6"/>
<comment type="similarity">
    <text evidence="8">Belongs to the binding-protein-dependent transport system permease family.</text>
</comment>
<feature type="transmembrane region" description="Helical" evidence="8">
    <location>
        <begin position="127"/>
        <end position="146"/>
    </location>
</feature>
<keyword evidence="5 8" id="KW-0812">Transmembrane</keyword>
<evidence type="ECO:0000256" key="8">
    <source>
        <dbReference type="RuleBase" id="RU363032"/>
    </source>
</evidence>
<dbReference type="RefSeq" id="WP_100674878.1">
    <property type="nucleotide sequence ID" value="NZ_NJGD01000030.1"/>
</dbReference>
<keyword evidence="2 8" id="KW-0813">Transport</keyword>
<feature type="transmembrane region" description="Helical" evidence="8">
    <location>
        <begin position="414"/>
        <end position="437"/>
    </location>
</feature>
<accession>A0A2J0YTK6</accession>
<feature type="domain" description="ABC transmembrane type-1" evidence="10">
    <location>
        <begin position="174"/>
        <end position="382"/>
    </location>
</feature>
<feature type="transmembrane region" description="Helical" evidence="8">
    <location>
        <begin position="647"/>
        <end position="669"/>
    </location>
</feature>
<dbReference type="CDD" id="cd06261">
    <property type="entry name" value="TM_PBP2"/>
    <property type="match status" value="2"/>
</dbReference>
<evidence type="ECO:0000256" key="3">
    <source>
        <dbReference type="ARBA" id="ARBA00022475"/>
    </source>
</evidence>
<proteinExistence type="inferred from homology"/>